<evidence type="ECO:0000256" key="7">
    <source>
        <dbReference type="SAM" id="Phobius"/>
    </source>
</evidence>
<evidence type="ECO:0000256" key="2">
    <source>
        <dbReference type="ARBA" id="ARBA00022692"/>
    </source>
</evidence>
<feature type="transmembrane region" description="Helical" evidence="7">
    <location>
        <begin position="356"/>
        <end position="380"/>
    </location>
</feature>
<evidence type="ECO:0000259" key="9">
    <source>
        <dbReference type="Pfam" id="PF06814"/>
    </source>
</evidence>
<feature type="compositionally biased region" description="Basic and acidic residues" evidence="6">
    <location>
        <begin position="487"/>
        <end position="496"/>
    </location>
</feature>
<gene>
    <name evidence="10" type="ORF">SELO1098_LOCUS1560</name>
</gene>
<feature type="signal peptide" evidence="8">
    <location>
        <begin position="1"/>
        <end position="20"/>
    </location>
</feature>
<feature type="transmembrane region" description="Helical" evidence="7">
    <location>
        <begin position="440"/>
        <end position="457"/>
    </location>
</feature>
<dbReference type="GO" id="GO:0042147">
    <property type="term" value="P:retrograde transport, endosome to Golgi"/>
    <property type="evidence" value="ECO:0007669"/>
    <property type="project" value="TreeGrafter"/>
</dbReference>
<feature type="transmembrane region" description="Helical" evidence="7">
    <location>
        <begin position="319"/>
        <end position="336"/>
    </location>
</feature>
<sequence>MIRSLLFIVAAACIAQVAYSEIIRYSDHLIMGDRPEYLVIPKFDKKEVPHWYPGHGRSFIDLSDVKIHSSCDPIEAAKRPTPPPGDENQCKDVTFEVLMFEDPGNRPWMDYWPEGDYCCTQSVVEAGGCSANGLNKLIIPTNLPGPFLRSTTVKSGSGSNLIEGASRHDISKSGIYVMIMAMCDETSLPVVIDGFIESIDPYGYVPADEFGSMPFNLSLSLMYLIVGIAWGVLCFWFSDQLMPLQFWITGVMMVAMIETTMLYFHFIDWNENGIPTTAVTVVALFFGALKRGVSRVLVMLVSLGYGVVRPSLGEEMNRVLYLGGSYFVLSFVYSLLTELTPSTHSVTESDYDAVSLIVFLLALVDTTFYVWIFTSINNLMTSLAARKQGVKYVLYRNFRTVLLFMLFFTCGWVAYSSVLFLNDSGGANENWRMRWTIDALWELIYFVIFVSIAVLWAPSNNAQRYAYSIELTQLEDDEEFNAAGDAVKQEDNGEDRGLDEEYGGRLQDEKDPFQGTGALDLNMATTKKA</sequence>
<dbReference type="GO" id="GO:0005829">
    <property type="term" value="C:cytosol"/>
    <property type="evidence" value="ECO:0007669"/>
    <property type="project" value="GOC"/>
</dbReference>
<dbReference type="PANTHER" id="PTHR21229:SF1">
    <property type="entry name" value="GH17801P"/>
    <property type="match status" value="1"/>
</dbReference>
<evidence type="ECO:0000256" key="6">
    <source>
        <dbReference type="SAM" id="MobiDB-lite"/>
    </source>
</evidence>
<evidence type="ECO:0000313" key="10">
    <source>
        <dbReference type="EMBL" id="CAE0272734.1"/>
    </source>
</evidence>
<feature type="region of interest" description="Disordered" evidence="6">
    <location>
        <begin position="482"/>
        <end position="518"/>
    </location>
</feature>
<dbReference type="Pfam" id="PF06814">
    <property type="entry name" value="GOST_TM"/>
    <property type="match status" value="1"/>
</dbReference>
<evidence type="ECO:0000256" key="4">
    <source>
        <dbReference type="ARBA" id="ARBA00022989"/>
    </source>
</evidence>
<comment type="subcellular location">
    <subcellularLocation>
        <location evidence="1">Membrane</location>
        <topology evidence="1">Multi-pass membrane protein</topology>
    </subcellularLocation>
</comment>
<feature type="transmembrane region" description="Helical" evidence="7">
    <location>
        <begin position="272"/>
        <end position="289"/>
    </location>
</feature>
<proteinExistence type="predicted"/>
<keyword evidence="5 7" id="KW-0472">Membrane</keyword>
<dbReference type="AlphaFoldDB" id="A0A7S3GPI2"/>
<keyword evidence="4 7" id="KW-1133">Transmembrane helix</keyword>
<dbReference type="GO" id="GO:0005794">
    <property type="term" value="C:Golgi apparatus"/>
    <property type="evidence" value="ECO:0007669"/>
    <property type="project" value="TreeGrafter"/>
</dbReference>
<feature type="transmembrane region" description="Helical" evidence="7">
    <location>
        <begin position="401"/>
        <end position="420"/>
    </location>
</feature>
<evidence type="ECO:0000256" key="1">
    <source>
        <dbReference type="ARBA" id="ARBA00004141"/>
    </source>
</evidence>
<dbReference type="PANTHER" id="PTHR21229">
    <property type="entry name" value="LUNG SEVEN TRANSMEMBRANE RECEPTOR"/>
    <property type="match status" value="1"/>
</dbReference>
<accession>A0A7S3GPI2</accession>
<feature type="transmembrane region" description="Helical" evidence="7">
    <location>
        <begin position="217"/>
        <end position="237"/>
    </location>
</feature>
<protein>
    <recommendedName>
        <fullName evidence="9">GOST seven transmembrane domain-containing protein</fullName>
    </recommendedName>
</protein>
<feature type="transmembrane region" description="Helical" evidence="7">
    <location>
        <begin position="244"/>
        <end position="266"/>
    </location>
</feature>
<evidence type="ECO:0000256" key="8">
    <source>
        <dbReference type="SAM" id="SignalP"/>
    </source>
</evidence>
<evidence type="ECO:0000256" key="3">
    <source>
        <dbReference type="ARBA" id="ARBA00022729"/>
    </source>
</evidence>
<feature type="chain" id="PRO_5031369345" description="GOST seven transmembrane domain-containing protein" evidence="8">
    <location>
        <begin position="21"/>
        <end position="529"/>
    </location>
</feature>
<dbReference type="GO" id="GO:0016020">
    <property type="term" value="C:membrane"/>
    <property type="evidence" value="ECO:0007669"/>
    <property type="project" value="UniProtKB-SubCell"/>
</dbReference>
<keyword evidence="2 7" id="KW-0812">Transmembrane</keyword>
<feature type="compositionally biased region" description="Basic and acidic residues" evidence="6">
    <location>
        <begin position="502"/>
        <end position="512"/>
    </location>
</feature>
<dbReference type="InterPro" id="IPR009637">
    <property type="entry name" value="GPR107/GPR108-like"/>
</dbReference>
<name>A0A7S3GPI2_9STRA</name>
<keyword evidence="3 8" id="KW-0732">Signal</keyword>
<reference evidence="10" key="1">
    <citation type="submission" date="2021-01" db="EMBL/GenBank/DDBJ databases">
        <authorList>
            <person name="Corre E."/>
            <person name="Pelletier E."/>
            <person name="Niang G."/>
            <person name="Scheremetjew M."/>
            <person name="Finn R."/>
            <person name="Kale V."/>
            <person name="Holt S."/>
            <person name="Cochrane G."/>
            <person name="Meng A."/>
            <person name="Brown T."/>
            <person name="Cohen L."/>
        </authorList>
    </citation>
    <scope>NUCLEOTIDE SEQUENCE</scope>
    <source>
        <strain evidence="10">CCAP 955/1</strain>
    </source>
</reference>
<dbReference type="InterPro" id="IPR053937">
    <property type="entry name" value="GOST_TM"/>
</dbReference>
<feature type="domain" description="GOST seven transmembrane" evidence="9">
    <location>
        <begin position="213"/>
        <end position="463"/>
    </location>
</feature>
<evidence type="ECO:0000256" key="5">
    <source>
        <dbReference type="ARBA" id="ARBA00023136"/>
    </source>
</evidence>
<organism evidence="10">
    <name type="scientific">Spumella elongata</name>
    <dbReference type="NCBI Taxonomy" id="89044"/>
    <lineage>
        <taxon>Eukaryota</taxon>
        <taxon>Sar</taxon>
        <taxon>Stramenopiles</taxon>
        <taxon>Ochrophyta</taxon>
        <taxon>Chrysophyceae</taxon>
        <taxon>Chromulinales</taxon>
        <taxon>Chromulinaceae</taxon>
        <taxon>Spumella</taxon>
    </lineage>
</organism>
<dbReference type="EMBL" id="HBIC01003028">
    <property type="protein sequence ID" value="CAE0272734.1"/>
    <property type="molecule type" value="Transcribed_RNA"/>
</dbReference>